<evidence type="ECO:0008006" key="6">
    <source>
        <dbReference type="Google" id="ProtNLM"/>
    </source>
</evidence>
<dbReference type="AlphaFoldDB" id="W3XI17"/>
<dbReference type="Proteomes" id="UP000030651">
    <property type="component" value="Unassembled WGS sequence"/>
</dbReference>
<dbReference type="GO" id="GO:0004298">
    <property type="term" value="F:threonine-type endopeptidase activity"/>
    <property type="evidence" value="ECO:0007669"/>
    <property type="project" value="InterPro"/>
</dbReference>
<reference evidence="5" key="1">
    <citation type="journal article" date="2015" name="BMC Genomics">
        <title>Genomic and transcriptomic analysis of the endophytic fungus Pestalotiopsis fici reveals its lifestyle and high potential for synthesis of natural products.</title>
        <authorList>
            <person name="Wang X."/>
            <person name="Zhang X."/>
            <person name="Liu L."/>
            <person name="Xiang M."/>
            <person name="Wang W."/>
            <person name="Sun X."/>
            <person name="Che Y."/>
            <person name="Guo L."/>
            <person name="Liu G."/>
            <person name="Guo L."/>
            <person name="Wang C."/>
            <person name="Yin W.B."/>
            <person name="Stadler M."/>
            <person name="Zhang X."/>
            <person name="Liu X."/>
        </authorList>
    </citation>
    <scope>NUCLEOTIDE SEQUENCE [LARGE SCALE GENOMIC DNA]</scope>
    <source>
        <strain evidence="5">W106-1 / CGMCC3.15140</strain>
    </source>
</reference>
<feature type="region of interest" description="Disordered" evidence="3">
    <location>
        <begin position="1"/>
        <end position="58"/>
    </location>
</feature>
<accession>W3XI17</accession>
<feature type="compositionally biased region" description="Polar residues" evidence="3">
    <location>
        <begin position="7"/>
        <end position="17"/>
    </location>
</feature>
<feature type="compositionally biased region" description="Low complexity" evidence="3">
    <location>
        <begin position="341"/>
        <end position="350"/>
    </location>
</feature>
<feature type="region of interest" description="Disordered" evidence="3">
    <location>
        <begin position="273"/>
        <end position="416"/>
    </location>
</feature>
<feature type="site" description="Cleavage; by autolysis" evidence="2">
    <location>
        <begin position="434"/>
        <end position="435"/>
    </location>
</feature>
<feature type="compositionally biased region" description="Basic and acidic residues" evidence="3">
    <location>
        <begin position="24"/>
        <end position="39"/>
    </location>
</feature>
<feature type="compositionally biased region" description="Basic and acidic residues" evidence="3">
    <location>
        <begin position="389"/>
        <end position="401"/>
    </location>
</feature>
<evidence type="ECO:0000256" key="1">
    <source>
        <dbReference type="PIRSR" id="PIRSR600246-1"/>
    </source>
</evidence>
<dbReference type="MEROPS" id="T02.004"/>
<dbReference type="SUPFAM" id="SSF56235">
    <property type="entry name" value="N-terminal nucleophile aminohydrolases (Ntn hydrolases)"/>
    <property type="match status" value="1"/>
</dbReference>
<proteinExistence type="predicted"/>
<protein>
    <recommendedName>
        <fullName evidence="6">Asparaginase</fullName>
    </recommendedName>
</protein>
<evidence type="ECO:0000313" key="5">
    <source>
        <dbReference type="Proteomes" id="UP000030651"/>
    </source>
</evidence>
<dbReference type="GO" id="GO:0051604">
    <property type="term" value="P:protein maturation"/>
    <property type="evidence" value="ECO:0007669"/>
    <property type="project" value="TreeGrafter"/>
</dbReference>
<evidence type="ECO:0000256" key="3">
    <source>
        <dbReference type="SAM" id="MobiDB-lite"/>
    </source>
</evidence>
<dbReference type="HOGENOM" id="CLU_021603_5_2_1"/>
<dbReference type="Gene3D" id="3.60.20.30">
    <property type="entry name" value="(Glycosyl)asparaginase"/>
    <property type="match status" value="1"/>
</dbReference>
<dbReference type="EMBL" id="KI912110">
    <property type="protein sequence ID" value="ETS85660.1"/>
    <property type="molecule type" value="Genomic_DNA"/>
</dbReference>
<dbReference type="CDD" id="cd04514">
    <property type="entry name" value="Taspase1_like"/>
    <property type="match status" value="1"/>
</dbReference>
<dbReference type="InterPro" id="IPR000246">
    <property type="entry name" value="Peptidase_T2"/>
</dbReference>
<feature type="region of interest" description="Disordered" evidence="3">
    <location>
        <begin position="479"/>
        <end position="503"/>
    </location>
</feature>
<keyword evidence="5" id="KW-1185">Reference proteome</keyword>
<dbReference type="eggNOG" id="KOG1592">
    <property type="taxonomic scope" value="Eukaryota"/>
</dbReference>
<dbReference type="OMA" id="MKHRGRI"/>
<dbReference type="GO" id="GO:0005737">
    <property type="term" value="C:cytoplasm"/>
    <property type="evidence" value="ECO:0007669"/>
    <property type="project" value="TreeGrafter"/>
</dbReference>
<evidence type="ECO:0000256" key="2">
    <source>
        <dbReference type="PIRSR" id="PIRSR600246-3"/>
    </source>
</evidence>
<dbReference type="STRING" id="1229662.W3XI17"/>
<sequence>MSHLSEDGSSPFLTSSLGKRKLGKDHPISPRPSQHDTTKAEQPANGENSEMSDDSPTRIIHEDLDDPIFSHDAETPDWYREPGSHVWWSDGPDERSIHAKPAVAAIFIHAGAGYHSTTNERLHLDACSDAARAAMKLLKLGASAVEGVEAAIKVLEDREITNAGFGSNLAIDGTVECDATIVDHYGRSGACGATPNIKNPISLAKMILLESHKALSLRRVPPNLLIGEGAKDFAVKHGMPLVPNEWLVSRNAFDRYERWAKELKSAEDALGHSTPALDVSSSTDDTLHKGHEKRDHTNAIATGTWNEGQPDSPAPATPSDSRIMPMTPSALKALPPVLHNSSSPRSSTKVSTDRSPLSFFGSLTSPRSNSGGTNPGSPIPKKARVKRGMSKDGKSEMETGDRPSSVHSPKSDQEISDTANQELIYEKGEDKITDTVGAIAIDQWGNMAAGSSSGGIGMKHIGRIGPAALVGIGTALIPRSDMTDRPANERDTTRKDKNKAAEPADWKTVAVVTSGTGEHMAISQASQKCAERLYYETKRGADGNDVHEEDETILMENFVVQDFQKHPGVLRTPSASAIGAMAVKQTSRGYYLFFAHNTDSFALASMSSNDRQPHCVMSRLGEGSMGVAQGSRKIASS</sequence>
<organism evidence="4 5">
    <name type="scientific">Pestalotiopsis fici (strain W106-1 / CGMCC3.15140)</name>
    <dbReference type="NCBI Taxonomy" id="1229662"/>
    <lineage>
        <taxon>Eukaryota</taxon>
        <taxon>Fungi</taxon>
        <taxon>Dikarya</taxon>
        <taxon>Ascomycota</taxon>
        <taxon>Pezizomycotina</taxon>
        <taxon>Sordariomycetes</taxon>
        <taxon>Xylariomycetidae</taxon>
        <taxon>Amphisphaeriales</taxon>
        <taxon>Sporocadaceae</taxon>
        <taxon>Pestalotiopsis</taxon>
    </lineage>
</organism>
<feature type="compositionally biased region" description="Polar residues" evidence="3">
    <location>
        <begin position="299"/>
        <end position="309"/>
    </location>
</feature>
<feature type="active site" description="Nucleophile" evidence="1">
    <location>
        <position position="435"/>
    </location>
</feature>
<feature type="compositionally biased region" description="Polar residues" evidence="3">
    <location>
        <begin position="361"/>
        <end position="376"/>
    </location>
</feature>
<feature type="compositionally biased region" description="Basic and acidic residues" evidence="3">
    <location>
        <begin position="285"/>
        <end position="297"/>
    </location>
</feature>
<dbReference type="GeneID" id="19268698"/>
<gene>
    <name evidence="4" type="ORF">PFICI_03685</name>
</gene>
<name>W3XI17_PESFW</name>
<dbReference type="PANTHER" id="PTHR10188:SF8">
    <property type="entry name" value="THREONINE ASPARTASE 1"/>
    <property type="match status" value="1"/>
</dbReference>
<dbReference type="PANTHER" id="PTHR10188">
    <property type="entry name" value="L-ASPARAGINASE"/>
    <property type="match status" value="1"/>
</dbReference>
<dbReference type="InParanoid" id="W3XI17"/>
<dbReference type="Pfam" id="PF01112">
    <property type="entry name" value="Asparaginase_2"/>
    <property type="match status" value="2"/>
</dbReference>
<dbReference type="InterPro" id="IPR037464">
    <property type="entry name" value="Taspase1"/>
</dbReference>
<feature type="compositionally biased region" description="Basic and acidic residues" evidence="3">
    <location>
        <begin position="481"/>
        <end position="503"/>
    </location>
</feature>
<dbReference type="KEGG" id="pfy:PFICI_03685"/>
<dbReference type="OrthoDB" id="77601at2759"/>
<evidence type="ECO:0000313" key="4">
    <source>
        <dbReference type="EMBL" id="ETS85660.1"/>
    </source>
</evidence>
<dbReference type="RefSeq" id="XP_007830457.1">
    <property type="nucleotide sequence ID" value="XM_007832266.1"/>
</dbReference>
<dbReference type="InterPro" id="IPR029055">
    <property type="entry name" value="Ntn_hydrolases_N"/>
</dbReference>